<dbReference type="AlphaFoldDB" id="E4Q2G2"/>
<organism evidence="4 5">
    <name type="scientific">Caldicellulosiruptor owensensis (strain ATCC 700167 / DSM 13100 / OL)</name>
    <dbReference type="NCBI Taxonomy" id="632518"/>
    <lineage>
        <taxon>Bacteria</taxon>
        <taxon>Bacillati</taxon>
        <taxon>Bacillota</taxon>
        <taxon>Bacillota incertae sedis</taxon>
        <taxon>Caldicellulosiruptorales</taxon>
        <taxon>Caldicellulosiruptoraceae</taxon>
        <taxon>Caldicellulosiruptor</taxon>
    </lineage>
</organism>
<reference evidence="4 5" key="2">
    <citation type="journal article" date="2011" name="J. Bacteriol.">
        <title>Complete genome sequences for the anaerobic, extremely thermophilic plant biomass-degrading bacteria Caldicellulosiruptor hydrothermalis, Caldicellulosiruptor kristjanssonii, Caldicellulosiruptor kronotskyensis, Caldicellulosiruptor owensenis, and Caldicellulosiruptor lactoaceticus.</title>
        <authorList>
            <person name="Blumer-Schuette S.E."/>
            <person name="Ozdemir I."/>
            <person name="Mistry D."/>
            <person name="Lucas S."/>
            <person name="Lapidus A."/>
            <person name="Cheng J.F."/>
            <person name="Goodwin L.A."/>
            <person name="Pitluck S."/>
            <person name="Land M.L."/>
            <person name="Hauser L.J."/>
            <person name="Woyke T."/>
            <person name="Mikhailova N."/>
            <person name="Pati A."/>
            <person name="Kyrpides N.C."/>
            <person name="Ivanova N."/>
            <person name="Detter J.C."/>
            <person name="Walston-Davenport K."/>
            <person name="Han S."/>
            <person name="Adams M.W."/>
            <person name="Kelly R.M."/>
        </authorList>
    </citation>
    <scope>NUCLEOTIDE SEQUENCE [LARGE SCALE GENOMIC DNA]</scope>
    <source>
        <strain evidence="5">ATCC 700167 / DSM 13100 / OL</strain>
    </source>
</reference>
<feature type="DNA-binding region" description="H-T-H motif" evidence="2">
    <location>
        <begin position="34"/>
        <end position="53"/>
    </location>
</feature>
<reference key="1">
    <citation type="submission" date="2010-09" db="EMBL/GenBank/DDBJ databases">
        <title>Complete sequence of Caldicellulosiruptor owensensis OL.</title>
        <authorList>
            <consortium name="US DOE Joint Genome Institute"/>
            <person name="Lucas S."/>
            <person name="Copeland A."/>
            <person name="Lapidus A."/>
            <person name="Cheng J.-F."/>
            <person name="Bruce D."/>
            <person name="Goodwin L."/>
            <person name="Pitluck S."/>
            <person name="Davenport K."/>
            <person name="Detter J.C."/>
            <person name="Han C."/>
            <person name="Tapia R."/>
            <person name="Land M."/>
            <person name="Hauser L."/>
            <person name="Chang Y.-J."/>
            <person name="Jeffries C."/>
            <person name="Kyrpides N."/>
            <person name="Ivanova N."/>
            <person name="Mikhailova N."/>
            <person name="Blumer-Schuette S.E."/>
            <person name="Kelly R.M."/>
            <person name="Woyke T."/>
        </authorList>
    </citation>
    <scope>NUCLEOTIDE SEQUENCE</scope>
    <source>
        <strain>OL</strain>
    </source>
</reference>
<dbReference type="eggNOG" id="COG1309">
    <property type="taxonomic scope" value="Bacteria"/>
</dbReference>
<protein>
    <submittedName>
        <fullName evidence="4">Transcriptional regulator, TetR family</fullName>
    </submittedName>
</protein>
<dbReference type="GO" id="GO:0003677">
    <property type="term" value="F:DNA binding"/>
    <property type="evidence" value="ECO:0007669"/>
    <property type="project" value="UniProtKB-UniRule"/>
</dbReference>
<name>E4Q2G2_CALOW</name>
<feature type="domain" description="HTH tetR-type" evidence="3">
    <location>
        <begin position="11"/>
        <end position="71"/>
    </location>
</feature>
<keyword evidence="1 2" id="KW-0238">DNA-binding</keyword>
<dbReference type="PROSITE" id="PS50977">
    <property type="entry name" value="HTH_TETR_2"/>
    <property type="match status" value="1"/>
</dbReference>
<evidence type="ECO:0000313" key="5">
    <source>
        <dbReference type="Proteomes" id="UP000006889"/>
    </source>
</evidence>
<dbReference type="EMBL" id="CP002216">
    <property type="protein sequence ID" value="ADQ04904.1"/>
    <property type="molecule type" value="Genomic_DNA"/>
</dbReference>
<dbReference type="PANTHER" id="PTHR43479:SF11">
    <property type="entry name" value="ACREF_ENVCD OPERON REPRESSOR-RELATED"/>
    <property type="match status" value="1"/>
</dbReference>
<evidence type="ECO:0000256" key="2">
    <source>
        <dbReference type="PROSITE-ProRule" id="PRU00335"/>
    </source>
</evidence>
<dbReference type="InterPro" id="IPR036271">
    <property type="entry name" value="Tet_transcr_reg_TetR-rel_C_sf"/>
</dbReference>
<dbReference type="OrthoDB" id="9812484at2"/>
<dbReference type="RefSeq" id="WP_013412268.1">
    <property type="nucleotide sequence ID" value="NC_014657.1"/>
</dbReference>
<dbReference type="SUPFAM" id="SSF48498">
    <property type="entry name" value="Tetracyclin repressor-like, C-terminal domain"/>
    <property type="match status" value="1"/>
</dbReference>
<dbReference type="STRING" id="632518.Calow_1351"/>
<dbReference type="SUPFAM" id="SSF46689">
    <property type="entry name" value="Homeodomain-like"/>
    <property type="match status" value="1"/>
</dbReference>
<keyword evidence="5" id="KW-1185">Reference proteome</keyword>
<dbReference type="HOGENOM" id="CLU_069356_45_2_9"/>
<proteinExistence type="predicted"/>
<gene>
    <name evidence="4" type="ordered locus">Calow_1351</name>
</gene>
<dbReference type="PANTHER" id="PTHR43479">
    <property type="entry name" value="ACREF/ENVCD OPERON REPRESSOR-RELATED"/>
    <property type="match status" value="1"/>
</dbReference>
<dbReference type="InterPro" id="IPR009057">
    <property type="entry name" value="Homeodomain-like_sf"/>
</dbReference>
<evidence type="ECO:0000313" key="4">
    <source>
        <dbReference type="EMBL" id="ADQ04904.1"/>
    </source>
</evidence>
<dbReference type="Proteomes" id="UP000006889">
    <property type="component" value="Chromosome"/>
</dbReference>
<evidence type="ECO:0000259" key="3">
    <source>
        <dbReference type="PROSITE" id="PS50977"/>
    </source>
</evidence>
<dbReference type="KEGG" id="cow:Calow_1351"/>
<dbReference type="InterPro" id="IPR050624">
    <property type="entry name" value="HTH-type_Tx_Regulator"/>
</dbReference>
<dbReference type="Gene3D" id="1.10.357.10">
    <property type="entry name" value="Tetracycline Repressor, domain 2"/>
    <property type="match status" value="1"/>
</dbReference>
<evidence type="ECO:0000256" key="1">
    <source>
        <dbReference type="ARBA" id="ARBA00023125"/>
    </source>
</evidence>
<dbReference type="InterPro" id="IPR001647">
    <property type="entry name" value="HTH_TetR"/>
</dbReference>
<dbReference type="Pfam" id="PF00440">
    <property type="entry name" value="TetR_N"/>
    <property type="match status" value="1"/>
</dbReference>
<accession>E4Q2G2</accession>
<sequence length="215" mass="25718">MPKQTFLNLPEEKRNFITDTLIKYFSQKPYHEVDISDIAKECNIAKGSMYQYFENKKEMYFYALQVSYDRFLKLLEKLDMIHINIFDYYENSLEGIWLAMKELRNEYMLLERAFFSHDSPFKDEINEKFLKQSREFLVGLIRYNQEKGFIRDDIDPLLIGIFLEGASFYMKKFIIEQALIKTSTTLDLDISYFKDALSQFIKLLKEGIGKNKFIL</sequence>